<dbReference type="EMBL" id="CP032157">
    <property type="protein sequence ID" value="AXY73522.1"/>
    <property type="molecule type" value="Genomic_DNA"/>
</dbReference>
<evidence type="ECO:0000256" key="2">
    <source>
        <dbReference type="ARBA" id="ARBA00022729"/>
    </source>
</evidence>
<dbReference type="InterPro" id="IPR013780">
    <property type="entry name" value="Glyco_hydro_b"/>
</dbReference>
<dbReference type="InterPro" id="IPR013785">
    <property type="entry name" value="Aldolase_TIM"/>
</dbReference>
<gene>
    <name evidence="6" type="ORF">D3H65_05815</name>
</gene>
<keyword evidence="7" id="KW-1185">Reference proteome</keyword>
<dbReference type="Pfam" id="PF17801">
    <property type="entry name" value="Melibiase_C"/>
    <property type="match status" value="1"/>
</dbReference>
<protein>
    <submittedName>
        <fullName evidence="6">Alpha-galactosidase</fullName>
    </submittedName>
</protein>
<keyword evidence="3" id="KW-0378">Hydrolase</keyword>
<dbReference type="InterPro" id="IPR017853">
    <property type="entry name" value="GH"/>
</dbReference>
<reference evidence="6 7" key="1">
    <citation type="submission" date="2018-09" db="EMBL/GenBank/DDBJ databases">
        <title>Genome sequencing of strain 6GH32-13.</title>
        <authorList>
            <person name="Weon H.-Y."/>
            <person name="Heo J."/>
            <person name="Kwon S.-W."/>
        </authorList>
    </citation>
    <scope>NUCLEOTIDE SEQUENCE [LARGE SCALE GENOMIC DNA]</scope>
    <source>
        <strain evidence="6 7">5GH32-13</strain>
    </source>
</reference>
<evidence type="ECO:0000256" key="1">
    <source>
        <dbReference type="ARBA" id="ARBA00009743"/>
    </source>
</evidence>
<evidence type="ECO:0000256" key="4">
    <source>
        <dbReference type="ARBA" id="ARBA00023295"/>
    </source>
</evidence>
<dbReference type="Proteomes" id="UP000263900">
    <property type="component" value="Chromosome"/>
</dbReference>
<dbReference type="OrthoDB" id="1031955at2"/>
<evidence type="ECO:0000313" key="7">
    <source>
        <dbReference type="Proteomes" id="UP000263900"/>
    </source>
</evidence>
<proteinExistence type="inferred from homology"/>
<dbReference type="SUPFAM" id="SSF51445">
    <property type="entry name" value="(Trans)glycosidases"/>
    <property type="match status" value="1"/>
</dbReference>
<dbReference type="GO" id="GO:0004553">
    <property type="term" value="F:hydrolase activity, hydrolyzing O-glycosyl compounds"/>
    <property type="evidence" value="ECO:0007669"/>
    <property type="project" value="InterPro"/>
</dbReference>
<dbReference type="GO" id="GO:0005975">
    <property type="term" value="P:carbohydrate metabolic process"/>
    <property type="evidence" value="ECO:0007669"/>
    <property type="project" value="InterPro"/>
</dbReference>
<dbReference type="AlphaFoldDB" id="A0A3B7MGM3"/>
<comment type="similarity">
    <text evidence="1">Belongs to the glycosyl hydrolase 27 family.</text>
</comment>
<evidence type="ECO:0000256" key="3">
    <source>
        <dbReference type="ARBA" id="ARBA00022801"/>
    </source>
</evidence>
<keyword evidence="2" id="KW-0732">Signal</keyword>
<accession>A0A3B7MGM3</accession>
<dbReference type="SUPFAM" id="SSF51011">
    <property type="entry name" value="Glycosyl hydrolase domain"/>
    <property type="match status" value="1"/>
</dbReference>
<keyword evidence="4" id="KW-0326">Glycosidase</keyword>
<dbReference type="KEGG" id="pseg:D3H65_05815"/>
<dbReference type="InterPro" id="IPR041233">
    <property type="entry name" value="Melibiase_C"/>
</dbReference>
<evidence type="ECO:0000313" key="6">
    <source>
        <dbReference type="EMBL" id="AXY73522.1"/>
    </source>
</evidence>
<sequence length="646" mass="72283">MPFGKNNRISYNLNSGTYSVFFHDEVTIGRAFAAYEGKTTIKTTDPGSRKYMVSHLNDAWGKGKLYTIGQSYNGLWIQQLFYVYPGKSFFFLQVKVSGKEVAANYIAPLCTDHLTTGAIGDLRGLVVPFDNDMWVRFDAQSLQKANYTSSEVTALYNNDTRQGLLIGSVEHTVWKSGINVQHNDNNTISLQAFGGLSDSVITHDKIPHGKVSVNGNVCASPKIMVGLFTDWRAGMEQYAAANRMAEPPVIFKWNKATPMGWNSWGMMQTRLNLPKAKRVVDFFADSCKGFRNEDGTLYIDLDSYWDNLVQGGLNGDVSALKEFVQYCNSKGLKPGIYWAPFADWGKQDRKIEGSNWTYPASWITQHGIPMDVDGARAMDPTHPGTQERILHYINKFKELGFEMIKIDFLGHGALESDHYYDPAVTTGMQAYKVGMEFLDSVLTGKMLVYAAISPTMATARYVHMRRIACDAFSAIDNSEYTLNSTGYGWWQTHLYEYVDADHVVFNKETPGANRARLASALVTGTLITGDDFSEAGEWSATGQRLLQNKDLLSIIKDGRSFRPVEGNTGKRAPELFLRSIQGATYLAIFNYDNNKRSFQVPLDRLGLKRNVTYTVRELFTQARAGVTDQIEVSIPAGDVGLYRITQ</sequence>
<evidence type="ECO:0000259" key="5">
    <source>
        <dbReference type="Pfam" id="PF17801"/>
    </source>
</evidence>
<dbReference type="Gene3D" id="2.60.40.1180">
    <property type="entry name" value="Golgi alpha-mannosidase II"/>
    <property type="match status" value="1"/>
</dbReference>
<feature type="domain" description="Alpha galactosidase C-terminal" evidence="5">
    <location>
        <begin position="581"/>
        <end position="644"/>
    </location>
</feature>
<dbReference type="Gene3D" id="3.20.20.70">
    <property type="entry name" value="Aldolase class I"/>
    <property type="match status" value="1"/>
</dbReference>
<dbReference type="PANTHER" id="PTHR11452:SF75">
    <property type="entry name" value="ALPHA-GALACTOSIDASE MEL1"/>
    <property type="match status" value="1"/>
</dbReference>
<dbReference type="PANTHER" id="PTHR11452">
    <property type="entry name" value="ALPHA-GALACTOSIDASE/ALPHA-N-ACETYLGALACTOSAMINIDASE"/>
    <property type="match status" value="1"/>
</dbReference>
<organism evidence="6 7">
    <name type="scientific">Paraflavitalea soli</name>
    <dbReference type="NCBI Taxonomy" id="2315862"/>
    <lineage>
        <taxon>Bacteria</taxon>
        <taxon>Pseudomonadati</taxon>
        <taxon>Bacteroidota</taxon>
        <taxon>Chitinophagia</taxon>
        <taxon>Chitinophagales</taxon>
        <taxon>Chitinophagaceae</taxon>
        <taxon>Paraflavitalea</taxon>
    </lineage>
</organism>
<name>A0A3B7MGM3_9BACT</name>
<dbReference type="InterPro" id="IPR002241">
    <property type="entry name" value="Glyco_hydro_27"/>
</dbReference>